<evidence type="ECO:0000256" key="4">
    <source>
        <dbReference type="ARBA" id="ARBA00023034"/>
    </source>
</evidence>
<dbReference type="EnsemblMetazoa" id="XM_021059487.2">
    <property type="protein sequence ID" value="XP_020915146.1"/>
    <property type="gene ID" value="LOC110252651"/>
</dbReference>
<dbReference type="AlphaFoldDB" id="A0A913Y5K9"/>
<evidence type="ECO:0000313" key="9">
    <source>
        <dbReference type="Proteomes" id="UP000887567"/>
    </source>
</evidence>
<dbReference type="GO" id="GO:0007030">
    <property type="term" value="P:Golgi organization"/>
    <property type="evidence" value="ECO:0007669"/>
    <property type="project" value="InterPro"/>
</dbReference>
<feature type="compositionally biased region" description="Basic and acidic residues" evidence="7">
    <location>
        <begin position="27"/>
        <end position="56"/>
    </location>
</feature>
<feature type="compositionally biased region" description="Basic and acidic residues" evidence="7">
    <location>
        <begin position="137"/>
        <end position="162"/>
    </location>
</feature>
<evidence type="ECO:0008006" key="10">
    <source>
        <dbReference type="Google" id="ProtNLM"/>
    </source>
</evidence>
<evidence type="ECO:0000313" key="8">
    <source>
        <dbReference type="EnsemblMetazoa" id="XP_020915146.1"/>
    </source>
</evidence>
<dbReference type="Proteomes" id="UP000887567">
    <property type="component" value="Unplaced"/>
</dbReference>
<keyword evidence="2" id="KW-0812">Transmembrane</keyword>
<protein>
    <recommendedName>
        <fullName evidence="10">Golgin-84</fullName>
    </recommendedName>
</protein>
<keyword evidence="9" id="KW-1185">Reference proteome</keyword>
<evidence type="ECO:0000256" key="6">
    <source>
        <dbReference type="ARBA" id="ARBA00023136"/>
    </source>
</evidence>
<dbReference type="GO" id="GO:0000139">
    <property type="term" value="C:Golgi membrane"/>
    <property type="evidence" value="ECO:0007669"/>
    <property type="project" value="UniProtKB-SubCell"/>
</dbReference>
<accession>A0A913Y5K9</accession>
<dbReference type="GO" id="GO:0031985">
    <property type="term" value="C:Golgi cisterna"/>
    <property type="evidence" value="ECO:0007669"/>
    <property type="project" value="TreeGrafter"/>
</dbReference>
<evidence type="ECO:0000256" key="2">
    <source>
        <dbReference type="ARBA" id="ARBA00022692"/>
    </source>
</evidence>
<dbReference type="OrthoDB" id="248903at2759"/>
<dbReference type="GO" id="GO:0000301">
    <property type="term" value="P:retrograde transport, vesicle recycling within Golgi"/>
    <property type="evidence" value="ECO:0007669"/>
    <property type="project" value="TreeGrafter"/>
</dbReference>
<reference evidence="8" key="1">
    <citation type="submission" date="2022-11" db="UniProtKB">
        <authorList>
            <consortium name="EnsemblMetazoa"/>
        </authorList>
    </citation>
    <scope>IDENTIFICATION</scope>
</reference>
<dbReference type="PANTHER" id="PTHR13815:SF7">
    <property type="entry name" value="GOLGIN SUBFAMILY A MEMBER 5"/>
    <property type="match status" value="1"/>
</dbReference>
<keyword evidence="4" id="KW-0333">Golgi apparatus</keyword>
<dbReference type="GeneID" id="110252651"/>
<name>A0A913Y5K9_EXADI</name>
<feature type="region of interest" description="Disordered" evidence="7">
    <location>
        <begin position="22"/>
        <end position="199"/>
    </location>
</feature>
<feature type="compositionally biased region" description="Polar residues" evidence="7">
    <location>
        <begin position="104"/>
        <end position="125"/>
    </location>
</feature>
<keyword evidence="6" id="KW-0472">Membrane</keyword>
<evidence type="ECO:0000256" key="5">
    <source>
        <dbReference type="ARBA" id="ARBA00023054"/>
    </source>
</evidence>
<dbReference type="KEGG" id="epa:110252651"/>
<proteinExistence type="predicted"/>
<evidence type="ECO:0000256" key="3">
    <source>
        <dbReference type="ARBA" id="ARBA00022989"/>
    </source>
</evidence>
<keyword evidence="5" id="KW-0175">Coiled coil</keyword>
<dbReference type="InterPro" id="IPR019177">
    <property type="entry name" value="Golgin_subfamily_A_member_5"/>
</dbReference>
<organism evidence="8 9">
    <name type="scientific">Exaiptasia diaphana</name>
    <name type="common">Tropical sea anemone</name>
    <name type="synonym">Aiptasia pulchella</name>
    <dbReference type="NCBI Taxonomy" id="2652724"/>
    <lineage>
        <taxon>Eukaryota</taxon>
        <taxon>Metazoa</taxon>
        <taxon>Cnidaria</taxon>
        <taxon>Anthozoa</taxon>
        <taxon>Hexacorallia</taxon>
        <taxon>Actiniaria</taxon>
        <taxon>Aiptasiidae</taxon>
        <taxon>Exaiptasia</taxon>
    </lineage>
</organism>
<keyword evidence="3" id="KW-1133">Transmembrane helix</keyword>
<evidence type="ECO:0000256" key="1">
    <source>
        <dbReference type="ARBA" id="ARBA00004409"/>
    </source>
</evidence>
<dbReference type="OMA" id="NICTPRD"/>
<dbReference type="PANTHER" id="PTHR13815">
    <property type="entry name" value="GOLGIN-84"/>
    <property type="match status" value="1"/>
</dbReference>
<comment type="subcellular location">
    <subcellularLocation>
        <location evidence="1">Golgi apparatus membrane</location>
        <topology evidence="1">Single-pass type IV membrane protein</topology>
    </subcellularLocation>
</comment>
<evidence type="ECO:0000256" key="7">
    <source>
        <dbReference type="SAM" id="MobiDB-lite"/>
    </source>
</evidence>
<dbReference type="RefSeq" id="XP_020915146.1">
    <property type="nucleotide sequence ID" value="XM_021059487.2"/>
</dbReference>
<sequence>MSWLSDLAGKAESLLEKVDNTAATALQRDEKAEQKDVNTREEPEQSHDEIGYEPRISRTASEGSLLRPGPTAPIKARPPSTSRPHSKQSRKDSKDDDQQLFEFLNSNVPTSKPKRSNTPSPSLTRKTPEPLSSIVADRIDGKKTQVETTEDPKDKTDEDKGPHLSLDLASNKEPVVQTINHESPSQPAPAVNHPEQDRNSNLELENKLLRKEVASLNEEMVYQLQRAKDAEKSKKTLKKYVCEMKGQHYSTYLLIRTCNLRTC</sequence>